<dbReference type="GO" id="GO:0015036">
    <property type="term" value="F:disulfide oxidoreductase activity"/>
    <property type="evidence" value="ECO:0007669"/>
    <property type="project" value="UniProtKB-ARBA"/>
</dbReference>
<dbReference type="EMBL" id="PPSK01000014">
    <property type="protein sequence ID" value="POB02222.1"/>
    <property type="molecule type" value="Genomic_DNA"/>
</dbReference>
<evidence type="ECO:0000256" key="4">
    <source>
        <dbReference type="ARBA" id="ARBA00022764"/>
    </source>
</evidence>
<evidence type="ECO:0000256" key="8">
    <source>
        <dbReference type="PIRSR" id="PIRSR001488-1"/>
    </source>
</evidence>
<evidence type="ECO:0000256" key="9">
    <source>
        <dbReference type="SAM" id="SignalP"/>
    </source>
</evidence>
<dbReference type="InterPro" id="IPR050824">
    <property type="entry name" value="Thiol_disulfide_DsbA"/>
</dbReference>
<dbReference type="Pfam" id="PF01323">
    <property type="entry name" value="DSBA"/>
    <property type="match status" value="1"/>
</dbReference>
<dbReference type="InterPro" id="IPR023205">
    <property type="entry name" value="DsbA/DsbL"/>
</dbReference>
<evidence type="ECO:0000259" key="10">
    <source>
        <dbReference type="PROSITE" id="PS51352"/>
    </source>
</evidence>
<reference evidence="11 12" key="1">
    <citation type="submission" date="2018-01" db="EMBL/GenBank/DDBJ databases">
        <title>Draft genome of the type strain Pseudomonas oceani DSM 100277 isolated from the deep water in Okinawa trough, northwestern Pacific Ocean.</title>
        <authorList>
            <person name="Gomila M."/>
            <person name="Mulet M."/>
            <person name="Garcia-Valdes E."/>
            <person name="Lalucat J."/>
        </authorList>
    </citation>
    <scope>NUCLEOTIDE SEQUENCE [LARGE SCALE GENOMIC DNA]</scope>
    <source>
        <strain evidence="11 12">DSM 100277</strain>
    </source>
</reference>
<evidence type="ECO:0000256" key="7">
    <source>
        <dbReference type="PIRNR" id="PIRNR001488"/>
    </source>
</evidence>
<dbReference type="PIRSF" id="PIRSF001488">
    <property type="entry name" value="Tdi_protein"/>
    <property type="match status" value="1"/>
</dbReference>
<comment type="subcellular location">
    <subcellularLocation>
        <location evidence="1 7">Periplasm</location>
    </subcellularLocation>
</comment>
<dbReference type="PROSITE" id="PS00194">
    <property type="entry name" value="THIOREDOXIN_1"/>
    <property type="match status" value="1"/>
</dbReference>
<proteinExistence type="inferred from homology"/>
<feature type="disulfide bond" description="Redox-active" evidence="8">
    <location>
        <begin position="61"/>
        <end position="64"/>
    </location>
</feature>
<dbReference type="PROSITE" id="PS51352">
    <property type="entry name" value="THIOREDOXIN_2"/>
    <property type="match status" value="1"/>
</dbReference>
<evidence type="ECO:0000256" key="3">
    <source>
        <dbReference type="ARBA" id="ARBA00022729"/>
    </source>
</evidence>
<keyword evidence="6" id="KW-0676">Redox-active center</keyword>
<dbReference type="Gene3D" id="3.40.30.10">
    <property type="entry name" value="Glutaredoxin"/>
    <property type="match status" value="1"/>
</dbReference>
<dbReference type="InterPro" id="IPR001853">
    <property type="entry name" value="DSBA-like_thioredoxin_dom"/>
</dbReference>
<dbReference type="InterPro" id="IPR036249">
    <property type="entry name" value="Thioredoxin-like_sf"/>
</dbReference>
<keyword evidence="3 9" id="KW-0732">Signal</keyword>
<sequence>MENYMRALFSVALIWLLGSFALAQAQEATYQEGVHYVVLPNPAPTQDPDKIEVAELFWYGCPHCYAFQPTIEAWSKTLPEDVNFRPVPAMFGGLWNKHGQLFYTLESLGKLEETHDAVFSAIHRERNHLDSEDAMIEFLEPYGITRDQFERAWSSFGVKSRVEQAGRLARDYRATGVPCLIVNGKYRIEGKMAGTFENMLKIAEYLVEQERQANQG</sequence>
<feature type="signal peptide" evidence="9">
    <location>
        <begin position="1"/>
        <end position="25"/>
    </location>
</feature>
<feature type="domain" description="Thioredoxin" evidence="10">
    <location>
        <begin position="15"/>
        <end position="208"/>
    </location>
</feature>
<keyword evidence="4 7" id="KW-0574">Periplasm</keyword>
<dbReference type="InterPro" id="IPR017937">
    <property type="entry name" value="Thioredoxin_CS"/>
</dbReference>
<evidence type="ECO:0000313" key="12">
    <source>
        <dbReference type="Proteomes" id="UP000243451"/>
    </source>
</evidence>
<dbReference type="OrthoDB" id="9784896at2"/>
<comment type="caution">
    <text evidence="11">The sequence shown here is derived from an EMBL/GenBank/DDBJ whole genome shotgun (WGS) entry which is preliminary data.</text>
</comment>
<evidence type="ECO:0000256" key="1">
    <source>
        <dbReference type="ARBA" id="ARBA00004418"/>
    </source>
</evidence>
<evidence type="ECO:0000256" key="6">
    <source>
        <dbReference type="ARBA" id="ARBA00023284"/>
    </source>
</evidence>
<keyword evidence="5 7" id="KW-1015">Disulfide bond</keyword>
<dbReference type="InterPro" id="IPR013766">
    <property type="entry name" value="Thioredoxin_domain"/>
</dbReference>
<dbReference type="AlphaFoldDB" id="A0A2P4ESW5"/>
<accession>A0A2P4ESW5</accession>
<gene>
    <name evidence="11" type="ORF">C1949_14150</name>
</gene>
<protein>
    <recommendedName>
        <fullName evidence="7">Thiol:disulfide interchange protein</fullName>
    </recommendedName>
</protein>
<dbReference type="CDD" id="cd03019">
    <property type="entry name" value="DsbA_DsbA"/>
    <property type="match status" value="1"/>
</dbReference>
<dbReference type="Proteomes" id="UP000243451">
    <property type="component" value="Unassembled WGS sequence"/>
</dbReference>
<name>A0A2P4ESW5_9GAMM</name>
<dbReference type="GO" id="GO:0042597">
    <property type="term" value="C:periplasmic space"/>
    <property type="evidence" value="ECO:0007669"/>
    <property type="project" value="UniProtKB-SubCell"/>
</dbReference>
<dbReference type="PANTHER" id="PTHR35891:SF2">
    <property type="entry name" value="THIOL:DISULFIDE INTERCHANGE PROTEIN DSBA"/>
    <property type="match status" value="1"/>
</dbReference>
<dbReference type="PANTHER" id="PTHR35891">
    <property type="entry name" value="THIOL:DISULFIDE INTERCHANGE PROTEIN DSBA"/>
    <property type="match status" value="1"/>
</dbReference>
<keyword evidence="12" id="KW-1185">Reference proteome</keyword>
<dbReference type="SUPFAM" id="SSF52833">
    <property type="entry name" value="Thioredoxin-like"/>
    <property type="match status" value="1"/>
</dbReference>
<evidence type="ECO:0000313" key="11">
    <source>
        <dbReference type="EMBL" id="POB02222.1"/>
    </source>
</evidence>
<comment type="similarity">
    <text evidence="2">Belongs to the thioredoxin family. DsbA subfamily.</text>
</comment>
<organism evidence="11 12">
    <name type="scientific">Halopseudomonas oceani</name>
    <dbReference type="NCBI Taxonomy" id="1708783"/>
    <lineage>
        <taxon>Bacteria</taxon>
        <taxon>Pseudomonadati</taxon>
        <taxon>Pseudomonadota</taxon>
        <taxon>Gammaproteobacteria</taxon>
        <taxon>Pseudomonadales</taxon>
        <taxon>Pseudomonadaceae</taxon>
        <taxon>Halopseudomonas</taxon>
    </lineage>
</organism>
<feature type="chain" id="PRO_5015114342" description="Thiol:disulfide interchange protein" evidence="9">
    <location>
        <begin position="26"/>
        <end position="216"/>
    </location>
</feature>
<evidence type="ECO:0000256" key="2">
    <source>
        <dbReference type="ARBA" id="ARBA00005791"/>
    </source>
</evidence>
<evidence type="ECO:0000256" key="5">
    <source>
        <dbReference type="ARBA" id="ARBA00023157"/>
    </source>
</evidence>